<accession>A0ABN6Y4W8</accession>
<organism evidence="1 3">
    <name type="scientific">Frondihabitans sucicola</name>
    <dbReference type="NCBI Taxonomy" id="1268041"/>
    <lineage>
        <taxon>Bacteria</taxon>
        <taxon>Bacillati</taxon>
        <taxon>Actinomycetota</taxon>
        <taxon>Actinomycetes</taxon>
        <taxon>Micrococcales</taxon>
        <taxon>Microbacteriaceae</taxon>
        <taxon>Frondihabitans</taxon>
    </lineage>
</organism>
<evidence type="ECO:0008006" key="4">
    <source>
        <dbReference type="Google" id="ProtNLM"/>
    </source>
</evidence>
<keyword evidence="3" id="KW-1185">Reference proteome</keyword>
<gene>
    <name evidence="1" type="ORF">GCM10025867_45900</name>
    <name evidence="2" type="ORF">GCM10025867_51570</name>
</gene>
<reference evidence="1" key="1">
    <citation type="journal article" date="2014" name="Int. J. Syst. Evol. Microbiol.">
        <title>Complete genome of a new Firmicutes species belonging to the dominant human colonic microbiota ('Ruminococcus bicirculans') reveals two chromosomes and a selective capacity to utilize plant glucans.</title>
        <authorList>
            <consortium name="NISC Comparative Sequencing Program"/>
            <person name="Wegmann U."/>
            <person name="Louis P."/>
            <person name="Goesmann A."/>
            <person name="Henrissat B."/>
            <person name="Duncan S.H."/>
            <person name="Flint H.J."/>
        </authorList>
    </citation>
    <scope>NUCLEOTIDE SEQUENCE</scope>
    <source>
        <strain evidence="1">NBRC 108728</strain>
    </source>
</reference>
<proteinExistence type="predicted"/>
<dbReference type="RefSeq" id="WP_286347199.1">
    <property type="nucleotide sequence ID" value="NZ_AP027733.1"/>
</dbReference>
<evidence type="ECO:0000313" key="2">
    <source>
        <dbReference type="EMBL" id="BDZ52916.1"/>
    </source>
</evidence>
<sequence length="191" mass="21942">MVDTKMTKSAGEHWVCSVLSRLDWGVALTRDGLERTDILAVKTDASRRMIEVQVKSARDDGDRTNWPLGEKSQDWSRSDREWFVFVTVPTKVPGEPRAYVIPRDHVSAAAWITYHHWRFDPAIPSGQRNTPRSGTRVHEWTWKGYENRWDLLDADASEAPILLPSDLRDQCLEPYVGLPPGHPWEGALPRW</sequence>
<dbReference type="EMBL" id="AP027733">
    <property type="protein sequence ID" value="BDZ52349.1"/>
    <property type="molecule type" value="Genomic_DNA"/>
</dbReference>
<reference evidence="3" key="2">
    <citation type="journal article" date="2019" name="Int. J. Syst. Evol. Microbiol.">
        <title>The Global Catalogue of Microorganisms (GCM) 10K type strain sequencing project: providing services to taxonomists for standard genome sequencing and annotation.</title>
        <authorList>
            <consortium name="The Broad Institute Genomics Platform"/>
            <consortium name="The Broad Institute Genome Sequencing Center for Infectious Disease"/>
            <person name="Wu L."/>
            <person name="Ma J."/>
        </authorList>
    </citation>
    <scope>NUCLEOTIDE SEQUENCE [LARGE SCALE GENOMIC DNA]</scope>
    <source>
        <strain evidence="3">NBRC 108728</strain>
    </source>
</reference>
<reference evidence="1" key="3">
    <citation type="submission" date="2023-02" db="EMBL/GenBank/DDBJ databases">
        <authorList>
            <person name="Sun Q."/>
            <person name="Mori K."/>
        </authorList>
    </citation>
    <scope>NUCLEOTIDE SEQUENCE</scope>
    <source>
        <strain evidence="1">NBRC 108728</strain>
        <plasmid evidence="1">pNBRC108728a</plasmid>
    </source>
</reference>
<name>A0ABN6Y4W8_9MICO</name>
<dbReference type="InterPro" id="IPR011856">
    <property type="entry name" value="tRNA_endonuc-like_dom_sf"/>
</dbReference>
<keyword evidence="1" id="KW-0614">Plasmid</keyword>
<dbReference type="Gene3D" id="3.40.1350.10">
    <property type="match status" value="1"/>
</dbReference>
<geneLocation type="plasmid" evidence="1 3">
    <name>pNBRC108728a</name>
</geneLocation>
<evidence type="ECO:0000313" key="1">
    <source>
        <dbReference type="EMBL" id="BDZ52349.1"/>
    </source>
</evidence>
<protein>
    <recommendedName>
        <fullName evidence="4">PD(D/E)XK endonuclease domain-containing protein</fullName>
    </recommendedName>
</protein>
<dbReference type="Proteomes" id="UP001321486">
    <property type="component" value="Plasmid pNBRC108728a"/>
</dbReference>
<evidence type="ECO:0000313" key="3">
    <source>
        <dbReference type="Proteomes" id="UP001321486"/>
    </source>
</evidence>
<dbReference type="EMBL" id="AP027733">
    <property type="protein sequence ID" value="BDZ52916.1"/>
    <property type="molecule type" value="Genomic_DNA"/>
</dbReference>